<evidence type="ECO:0000259" key="4">
    <source>
        <dbReference type="Pfam" id="PF01261"/>
    </source>
</evidence>
<gene>
    <name evidence="5" type="ORF">EOE18_00240</name>
</gene>
<dbReference type="PANTHER" id="PTHR43489">
    <property type="entry name" value="ISOMERASE"/>
    <property type="match status" value="1"/>
</dbReference>
<keyword evidence="6" id="KW-1185">Reference proteome</keyword>
<dbReference type="PANTHER" id="PTHR43489:SF3">
    <property type="entry name" value="XYLOSE ISOMERASE DOMAIN PROTEIN TIM BARREL"/>
    <property type="match status" value="1"/>
</dbReference>
<organism evidence="5 6">
    <name type="scientific">Novosphingobium umbonatum</name>
    <dbReference type="NCBI Taxonomy" id="1908524"/>
    <lineage>
        <taxon>Bacteria</taxon>
        <taxon>Pseudomonadati</taxon>
        <taxon>Pseudomonadota</taxon>
        <taxon>Alphaproteobacteria</taxon>
        <taxon>Sphingomonadales</taxon>
        <taxon>Sphingomonadaceae</taxon>
        <taxon>Novosphingobium</taxon>
    </lineage>
</organism>
<dbReference type="Proteomes" id="UP000282837">
    <property type="component" value="Unassembled WGS sequence"/>
</dbReference>
<dbReference type="PIRSF" id="PIRSF006241">
    <property type="entry name" value="HyI"/>
    <property type="match status" value="1"/>
</dbReference>
<sequence>MAFELSVNIEYMFQEAGERLEDRIAAAAAAGYRKVEMFFTSGRDVPSLAKALADHGVQMMSLLADPRTQLFNKETHGTFRDLFRQAAEDAVTLGCPNVVVGSGPGVPFMKRAVQLAHVAEAVAGIVPIAEELGVTAILEAVNTRVDHPGVLFSQTIDAVTVINAVQSQRVRLLYDLYHSIVEGEDPAEQLAQHASLIEHIQIADAPGRGQPGVGAQDWPALLGLIRQSGYTGVIGVECYPTLASTPDALAYIRDLAAAA</sequence>
<evidence type="ECO:0000256" key="1">
    <source>
        <dbReference type="ARBA" id="ARBA00023235"/>
    </source>
</evidence>
<dbReference type="AlphaFoldDB" id="A0A437NCD8"/>
<dbReference type="GO" id="GO:0016853">
    <property type="term" value="F:isomerase activity"/>
    <property type="evidence" value="ECO:0007669"/>
    <property type="project" value="UniProtKB-KW"/>
</dbReference>
<evidence type="ECO:0000256" key="2">
    <source>
        <dbReference type="PIRNR" id="PIRNR006241"/>
    </source>
</evidence>
<evidence type="ECO:0000313" key="5">
    <source>
        <dbReference type="EMBL" id="RVU07560.1"/>
    </source>
</evidence>
<comment type="caution">
    <text evidence="5">The sequence shown here is derived from an EMBL/GenBank/DDBJ whole genome shotgun (WGS) entry which is preliminary data.</text>
</comment>
<dbReference type="EMBL" id="SACO01000001">
    <property type="protein sequence ID" value="RVU07560.1"/>
    <property type="molecule type" value="Genomic_DNA"/>
</dbReference>
<dbReference type="OrthoDB" id="9786584at2"/>
<protein>
    <submittedName>
        <fullName evidence="5">Xylose isomerase</fullName>
    </submittedName>
</protein>
<feature type="domain" description="Xylose isomerase-like TIM barrel" evidence="4">
    <location>
        <begin position="24"/>
        <end position="254"/>
    </location>
</feature>
<reference evidence="5 6" key="1">
    <citation type="submission" date="2019-01" db="EMBL/GenBank/DDBJ databases">
        <authorList>
            <person name="Chen W.-M."/>
        </authorList>
    </citation>
    <scope>NUCLEOTIDE SEQUENCE [LARGE SCALE GENOMIC DNA]</scope>
    <source>
        <strain evidence="5 6">FSY-9</strain>
    </source>
</reference>
<proteinExistence type="inferred from homology"/>
<dbReference type="InterPro" id="IPR026040">
    <property type="entry name" value="HyI-like"/>
</dbReference>
<name>A0A437NCD8_9SPHN</name>
<dbReference type="InterPro" id="IPR050417">
    <property type="entry name" value="Sugar_Epim/Isomerase"/>
</dbReference>
<dbReference type="RefSeq" id="WP_127705045.1">
    <property type="nucleotide sequence ID" value="NZ_SACO01000001.1"/>
</dbReference>
<dbReference type="InterPro" id="IPR036237">
    <property type="entry name" value="Xyl_isomerase-like_sf"/>
</dbReference>
<evidence type="ECO:0000256" key="3">
    <source>
        <dbReference type="PIRSR" id="PIRSR006241-50"/>
    </source>
</evidence>
<feature type="active site" description="Proton donor/acceptor" evidence="3">
    <location>
        <position position="237"/>
    </location>
</feature>
<dbReference type="InterPro" id="IPR013022">
    <property type="entry name" value="Xyl_isomerase-like_TIM-brl"/>
</dbReference>
<accession>A0A437NCD8</accession>
<feature type="active site" description="Proton donor/acceptor" evidence="3">
    <location>
        <position position="139"/>
    </location>
</feature>
<dbReference type="SUPFAM" id="SSF51658">
    <property type="entry name" value="Xylose isomerase-like"/>
    <property type="match status" value="1"/>
</dbReference>
<dbReference type="Gene3D" id="3.20.20.150">
    <property type="entry name" value="Divalent-metal-dependent TIM barrel enzymes"/>
    <property type="match status" value="1"/>
</dbReference>
<evidence type="ECO:0000313" key="6">
    <source>
        <dbReference type="Proteomes" id="UP000282837"/>
    </source>
</evidence>
<dbReference type="Pfam" id="PF01261">
    <property type="entry name" value="AP_endonuc_2"/>
    <property type="match status" value="1"/>
</dbReference>
<keyword evidence="1 2" id="KW-0413">Isomerase</keyword>
<comment type="similarity">
    <text evidence="2">Belongs to the hyi family.</text>
</comment>